<dbReference type="CDD" id="cd07896">
    <property type="entry name" value="Adenylation_kDNA_ligase_like"/>
    <property type="match status" value="1"/>
</dbReference>
<dbReference type="PANTHER" id="PTHR47810:SF1">
    <property type="entry name" value="DNA LIGASE B"/>
    <property type="match status" value="1"/>
</dbReference>
<evidence type="ECO:0000313" key="6">
    <source>
        <dbReference type="EMBL" id="RDU67218.1"/>
    </source>
</evidence>
<accession>A0A3D8IPN2</accession>
<proteinExistence type="predicted"/>
<sequence>MCRVVGIMCIYACCAFGLEVTEFRIYQKQLLDSARYLVSEKYDGVRAVWDSKHLQTKRGNLIPAPQCFLQQLPPFGLDGELWIGYGKFEEIQGLVNTKDSTCEQWASVQYLIFDSPSCGVKGGDCTLSERLEEVRNFIDTHKPPNIYLITQHTIQLQDKTTFDTYVHTMLKEVLGRGGEGLIIRPDELGYRAGRAKNAFKLKAHSDSECKVVGYTQGNGRLHGKIGALVCEQILQSNADTPLPKAWHNKRITFKIGSGLTDTLRTNPPKIGAIITYQYTGFSKNGIPKHTRFLRIYDE</sequence>
<dbReference type="Proteomes" id="UP000256514">
    <property type="component" value="Unassembled WGS sequence"/>
</dbReference>
<dbReference type="SUPFAM" id="SSF50249">
    <property type="entry name" value="Nucleic acid-binding proteins"/>
    <property type="match status" value="1"/>
</dbReference>
<dbReference type="Pfam" id="PF14743">
    <property type="entry name" value="DNA_ligase_OB_2"/>
    <property type="match status" value="1"/>
</dbReference>
<dbReference type="CDD" id="cd08041">
    <property type="entry name" value="OBF_kDNA_ligase_like"/>
    <property type="match status" value="1"/>
</dbReference>
<dbReference type="EMBL" id="NXLT01000003">
    <property type="protein sequence ID" value="RDU67218.1"/>
    <property type="molecule type" value="Genomic_DNA"/>
</dbReference>
<reference evidence="6 7" key="1">
    <citation type="submission" date="2018-04" db="EMBL/GenBank/DDBJ databases">
        <title>Novel Campyloabacter and Helicobacter Species and Strains.</title>
        <authorList>
            <person name="Mannion A.J."/>
            <person name="Shen Z."/>
            <person name="Fox J.G."/>
        </authorList>
    </citation>
    <scope>NUCLEOTIDE SEQUENCE [LARGE SCALE GENOMIC DNA]</scope>
    <source>
        <strain evidence="6 7">MIT 12-6600</strain>
    </source>
</reference>
<organism evidence="6 7">
    <name type="scientific">Helicobacter equorum</name>
    <dbReference type="NCBI Taxonomy" id="361872"/>
    <lineage>
        <taxon>Bacteria</taxon>
        <taxon>Pseudomonadati</taxon>
        <taxon>Campylobacterota</taxon>
        <taxon>Epsilonproteobacteria</taxon>
        <taxon>Campylobacterales</taxon>
        <taxon>Helicobacteraceae</taxon>
        <taxon>Helicobacter</taxon>
    </lineage>
</organism>
<dbReference type="AlphaFoldDB" id="A0A3D8IPN2"/>
<name>A0A3D8IPN2_9HELI</name>
<evidence type="ECO:0000313" key="7">
    <source>
        <dbReference type="Proteomes" id="UP000256514"/>
    </source>
</evidence>
<dbReference type="OrthoDB" id="9767858at2"/>
<keyword evidence="2" id="KW-0235">DNA replication</keyword>
<evidence type="ECO:0000256" key="1">
    <source>
        <dbReference type="ARBA" id="ARBA00022598"/>
    </source>
</evidence>
<keyword evidence="4" id="KW-0234">DNA repair</keyword>
<evidence type="ECO:0000256" key="2">
    <source>
        <dbReference type="ARBA" id="ARBA00022705"/>
    </source>
</evidence>
<dbReference type="Gene3D" id="3.30.470.30">
    <property type="entry name" value="DNA ligase/mRNA capping enzyme"/>
    <property type="match status" value="1"/>
</dbReference>
<evidence type="ECO:0000256" key="3">
    <source>
        <dbReference type="ARBA" id="ARBA00022763"/>
    </source>
</evidence>
<comment type="caution">
    <text evidence="6">The sequence shown here is derived from an EMBL/GenBank/DDBJ whole genome shotgun (WGS) entry which is preliminary data.</text>
</comment>
<dbReference type="InterPro" id="IPR012340">
    <property type="entry name" value="NA-bd_OB-fold"/>
</dbReference>
<evidence type="ECO:0000259" key="5">
    <source>
        <dbReference type="Pfam" id="PF14743"/>
    </source>
</evidence>
<evidence type="ECO:0000256" key="4">
    <source>
        <dbReference type="ARBA" id="ARBA00023204"/>
    </source>
</evidence>
<dbReference type="SUPFAM" id="SSF56091">
    <property type="entry name" value="DNA ligase/mRNA capping enzyme, catalytic domain"/>
    <property type="match status" value="1"/>
</dbReference>
<dbReference type="InterPro" id="IPR050326">
    <property type="entry name" value="NAD_dep_DNA_ligaseB"/>
</dbReference>
<dbReference type="GO" id="GO:0006281">
    <property type="term" value="P:DNA repair"/>
    <property type="evidence" value="ECO:0007669"/>
    <property type="project" value="UniProtKB-KW"/>
</dbReference>
<dbReference type="RefSeq" id="WP_115570943.1">
    <property type="nucleotide sequence ID" value="NZ_NXLT01000003.1"/>
</dbReference>
<dbReference type="Gene3D" id="2.40.50.140">
    <property type="entry name" value="Nucleic acid-binding proteins"/>
    <property type="match status" value="1"/>
</dbReference>
<protein>
    <submittedName>
        <fullName evidence="6">DNA ligase</fullName>
    </submittedName>
</protein>
<dbReference type="PANTHER" id="PTHR47810">
    <property type="entry name" value="DNA LIGASE"/>
    <property type="match status" value="1"/>
</dbReference>
<gene>
    <name evidence="6" type="ORF">CQA54_04305</name>
</gene>
<feature type="domain" description="DNA ligase OB-like" evidence="5">
    <location>
        <begin position="216"/>
        <end position="295"/>
    </location>
</feature>
<dbReference type="Gene3D" id="3.30.1490.70">
    <property type="match status" value="1"/>
</dbReference>
<keyword evidence="3" id="KW-0227">DNA damage</keyword>
<dbReference type="NCBIfam" id="NF006592">
    <property type="entry name" value="PRK09125.1"/>
    <property type="match status" value="1"/>
</dbReference>
<keyword evidence="1 6" id="KW-0436">Ligase</keyword>
<dbReference type="GO" id="GO:0006260">
    <property type="term" value="P:DNA replication"/>
    <property type="evidence" value="ECO:0007669"/>
    <property type="project" value="UniProtKB-KW"/>
</dbReference>
<dbReference type="InterPro" id="IPR029319">
    <property type="entry name" value="DNA_ligase_OB"/>
</dbReference>
<keyword evidence="7" id="KW-1185">Reference proteome</keyword>
<dbReference type="GO" id="GO:0016874">
    <property type="term" value="F:ligase activity"/>
    <property type="evidence" value="ECO:0007669"/>
    <property type="project" value="UniProtKB-KW"/>
</dbReference>